<feature type="transmembrane region" description="Helical" evidence="6">
    <location>
        <begin position="357"/>
        <end position="377"/>
    </location>
</feature>
<keyword evidence="4 6" id="KW-0472">Membrane</keyword>
<evidence type="ECO:0000259" key="8">
    <source>
        <dbReference type="Pfam" id="PF10337"/>
    </source>
</evidence>
<evidence type="ECO:0000313" key="10">
    <source>
        <dbReference type="EMBL" id="KAK9761943.1"/>
    </source>
</evidence>
<dbReference type="EMBL" id="JASJQH010001155">
    <property type="protein sequence ID" value="KAK9761943.1"/>
    <property type="molecule type" value="Genomic_DNA"/>
</dbReference>
<feature type="transmembrane region" description="Helical" evidence="6">
    <location>
        <begin position="298"/>
        <end position="316"/>
    </location>
</feature>
<feature type="transmembrane region" description="Helical" evidence="6">
    <location>
        <begin position="271"/>
        <end position="292"/>
    </location>
</feature>
<dbReference type="InterPro" id="IPR052430">
    <property type="entry name" value="IVT-Associated"/>
</dbReference>
<feature type="transmembrane region" description="Helical" evidence="6">
    <location>
        <begin position="902"/>
        <end position="923"/>
    </location>
</feature>
<keyword evidence="11" id="KW-1185">Reference proteome</keyword>
<evidence type="ECO:0000313" key="11">
    <source>
        <dbReference type="Proteomes" id="UP001479436"/>
    </source>
</evidence>
<dbReference type="InterPro" id="IPR018823">
    <property type="entry name" value="ArAE_2_N"/>
</dbReference>
<evidence type="ECO:0000256" key="5">
    <source>
        <dbReference type="SAM" id="MobiDB-lite"/>
    </source>
</evidence>
<evidence type="ECO:0000259" key="9">
    <source>
        <dbReference type="Pfam" id="PF13515"/>
    </source>
</evidence>
<organism evidence="10 11">
    <name type="scientific">Basidiobolus ranarum</name>
    <dbReference type="NCBI Taxonomy" id="34480"/>
    <lineage>
        <taxon>Eukaryota</taxon>
        <taxon>Fungi</taxon>
        <taxon>Fungi incertae sedis</taxon>
        <taxon>Zoopagomycota</taxon>
        <taxon>Entomophthoromycotina</taxon>
        <taxon>Basidiobolomycetes</taxon>
        <taxon>Basidiobolales</taxon>
        <taxon>Basidiobolaceae</taxon>
        <taxon>Basidiobolus</taxon>
    </lineage>
</organism>
<keyword evidence="2 6" id="KW-0812">Transmembrane</keyword>
<feature type="region of interest" description="Disordered" evidence="5">
    <location>
        <begin position="1"/>
        <end position="35"/>
    </location>
</feature>
<dbReference type="PANTHER" id="PTHR47804">
    <property type="entry name" value="60S RIBOSOMAL PROTEIN L19"/>
    <property type="match status" value="1"/>
</dbReference>
<feature type="compositionally biased region" description="Low complexity" evidence="5">
    <location>
        <begin position="1"/>
        <end position="13"/>
    </location>
</feature>
<feature type="domain" description="DUF2421" evidence="7">
    <location>
        <begin position="920"/>
        <end position="1088"/>
    </location>
</feature>
<gene>
    <name evidence="10" type="ORF">K7432_012766</name>
</gene>
<feature type="transmembrane region" description="Helical" evidence="6">
    <location>
        <begin position="416"/>
        <end position="434"/>
    </location>
</feature>
<proteinExistence type="predicted"/>
<feature type="transmembrane region" description="Helical" evidence="6">
    <location>
        <begin position="813"/>
        <end position="831"/>
    </location>
</feature>
<dbReference type="Pfam" id="PF10334">
    <property type="entry name" value="BRE4"/>
    <property type="match status" value="1"/>
</dbReference>
<evidence type="ECO:0000256" key="6">
    <source>
        <dbReference type="SAM" id="Phobius"/>
    </source>
</evidence>
<evidence type="ECO:0000256" key="1">
    <source>
        <dbReference type="ARBA" id="ARBA00004141"/>
    </source>
</evidence>
<dbReference type="Pfam" id="PF13515">
    <property type="entry name" value="FUSC_2"/>
    <property type="match status" value="1"/>
</dbReference>
<accession>A0ABR2WKA6</accession>
<sequence length="1138" mass="127304">MSDSTRSSTSNQSKHNGVDIMESVNSRRQRLERKLTESYQPNLKPYLPVRSIQRLRSQTVSVSTNTTCNEPHVPKNQSSKRFTMPSPDSAIAMKSNSNDDEESTKLVERIKGIFEPELPKKVVCKKESHSHVVQEDILDTLTNTDYFSEPPTPIPEPSYNRLSEEPRRTLETRPSNFVHPRINHLSKDGNFTLLGNTSVETLPKYSSKQKYAEARKENAPVVEYSDVDSDFESKMNIAPPPSLQEPSRIGWMLSKIKNLGRRRTTTNMARSILKIFVAFFFASVLCLVHTTAHALGPLNFLTIMTTLFFHPARTIGAQLENTVTGLVAIGLGLGYTYMGLASIASYNSQLIDVKQSFGGPLIAAAYLMFGSALISYIRTRFARFYTACIYAHIIILIGLTTNFQVVGLSFTPLLDILYPLLAGCGIVLFVNLTVMPESATKQLANSSTSAFSLSHDLLERCNELFLLRLNPDISAFDLERTRTKLRSAVMGLNRIGKDAQYEVSIGRFAPSDYTYVGEAMTTISQNLGNMLSIAFKGNQLDIFPTRPFVPDTVILNMDLDTKSILFDEQLYFSLIAIVSEPVKSLNSVIILALKEIEKNFVMNVPVPVFVPIPAKVEPIEDTTEDIFGLLRKAINDFGAIEVTCLQAMNKLAPDAKSSEELMMIFSYLVNLHETALSVLELYEFHLDACRRRNTDRQVWLPKGTFWKWLLTSRCDDPPASIATDFSNGNREQVSDGKNALDRARIMFNRTVRSFGGREFKFALKMALTLLLVSLPGFIDTTSPWYKASQGHWGVLTVMAIMNRSSGVSVSIGFWRLLSALVGSFWGYLAWISSQGNIYVVMIFTYVFAFPSLAIFMSGHKGSLGTVGLISFIAVLYSMYSSVKVFSIPVTESALKIAMNQAANMIYALTVSLIIDMLMWPYLARVELRRHLAKVFHESGEIFNGIIHLTNIGKPEESSEFFEYQDRIQAGVMKLQRRIDKAGVLLNLAISERTRISGGPYPSADYAELIYCIQNILDELSCLGNSEVQIPKSLGHEILQSLGNSREEIRSIVRLNFYVLSNGYRYSTPIPKFLPSALAARSRFISDLHHIKPTLGSTSNLQFAYYLAAAYSLQELVFDQDMLTKLSQDLLGVYDGGKL</sequence>
<dbReference type="PANTHER" id="PTHR47804:SF3">
    <property type="entry name" value="PROTEIN BRE4"/>
    <property type="match status" value="1"/>
</dbReference>
<feature type="domain" description="Putative ER transporter 6TM N-terminal" evidence="8">
    <location>
        <begin position="362"/>
        <end position="517"/>
    </location>
</feature>
<comment type="subcellular location">
    <subcellularLocation>
        <location evidence="1">Membrane</location>
        <topology evidence="1">Multi-pass membrane protein</topology>
    </subcellularLocation>
</comment>
<feature type="transmembrane region" description="Helical" evidence="6">
    <location>
        <begin position="837"/>
        <end position="856"/>
    </location>
</feature>
<feature type="transmembrane region" description="Helical" evidence="6">
    <location>
        <begin position="863"/>
        <end position="882"/>
    </location>
</feature>
<protein>
    <recommendedName>
        <fullName evidence="12">ER transporter 6TM N-terminal domain-containing protein</fullName>
    </recommendedName>
</protein>
<feature type="compositionally biased region" description="Polar residues" evidence="5">
    <location>
        <begin position="61"/>
        <end position="81"/>
    </location>
</feature>
<dbReference type="Proteomes" id="UP001479436">
    <property type="component" value="Unassembled WGS sequence"/>
</dbReference>
<dbReference type="PRINTS" id="PR02047">
    <property type="entry name" value="BREFELDNASP4"/>
</dbReference>
<evidence type="ECO:0000256" key="3">
    <source>
        <dbReference type="ARBA" id="ARBA00022989"/>
    </source>
</evidence>
<dbReference type="InterPro" id="IPR023244">
    <property type="entry name" value="Brefeldin_A-sensitivity_4"/>
</dbReference>
<evidence type="ECO:0000259" key="7">
    <source>
        <dbReference type="Pfam" id="PF10334"/>
    </source>
</evidence>
<name>A0ABR2WKA6_9FUNG</name>
<keyword evidence="3 6" id="KW-1133">Transmembrane helix</keyword>
<dbReference type="Pfam" id="PF10337">
    <property type="entry name" value="ArAE_2_N"/>
    <property type="match status" value="1"/>
</dbReference>
<evidence type="ECO:0000256" key="2">
    <source>
        <dbReference type="ARBA" id="ARBA00022692"/>
    </source>
</evidence>
<feature type="transmembrane region" description="Helical" evidence="6">
    <location>
        <begin position="761"/>
        <end position="778"/>
    </location>
</feature>
<evidence type="ECO:0000256" key="4">
    <source>
        <dbReference type="ARBA" id="ARBA00023136"/>
    </source>
</evidence>
<feature type="domain" description="Integral membrane bound transporter" evidence="9">
    <location>
        <begin position="784"/>
        <end position="882"/>
    </location>
</feature>
<feature type="transmembrane region" description="Helical" evidence="6">
    <location>
        <begin position="389"/>
        <end position="410"/>
    </location>
</feature>
<evidence type="ECO:0008006" key="12">
    <source>
        <dbReference type="Google" id="ProtNLM"/>
    </source>
</evidence>
<comment type="caution">
    <text evidence="10">The sequence shown here is derived from an EMBL/GenBank/DDBJ whole genome shotgun (WGS) entry which is preliminary data.</text>
</comment>
<feature type="transmembrane region" description="Helical" evidence="6">
    <location>
        <begin position="323"/>
        <end position="345"/>
    </location>
</feature>
<reference evidence="10 11" key="1">
    <citation type="submission" date="2023-04" db="EMBL/GenBank/DDBJ databases">
        <title>Genome of Basidiobolus ranarum AG-B5.</title>
        <authorList>
            <person name="Stajich J.E."/>
            <person name="Carter-House D."/>
            <person name="Gryganskyi A."/>
        </authorList>
    </citation>
    <scope>NUCLEOTIDE SEQUENCE [LARGE SCALE GENOMIC DNA]</scope>
    <source>
        <strain evidence="10 11">AG-B5</strain>
    </source>
</reference>
<feature type="region of interest" description="Disordered" evidence="5">
    <location>
        <begin position="61"/>
        <end position="83"/>
    </location>
</feature>
<feature type="region of interest" description="Disordered" evidence="5">
    <location>
        <begin position="143"/>
        <end position="168"/>
    </location>
</feature>
<dbReference type="InterPro" id="IPR049453">
    <property type="entry name" value="Memb_transporter_dom"/>
</dbReference>
<dbReference type="InterPro" id="IPR018820">
    <property type="entry name" value="BRE4-related_DUF2421"/>
</dbReference>